<evidence type="ECO:0000256" key="6">
    <source>
        <dbReference type="RuleBase" id="RU362006"/>
    </source>
</evidence>
<evidence type="ECO:0000256" key="2">
    <source>
        <dbReference type="ARBA" id="ARBA00008573"/>
    </source>
</evidence>
<gene>
    <name evidence="8" type="ORF">B0H15DRAFT_938321</name>
</gene>
<feature type="compositionally biased region" description="Pro residues" evidence="7">
    <location>
        <begin position="139"/>
        <end position="157"/>
    </location>
</feature>
<dbReference type="PANTHER" id="PTHR12300">
    <property type="entry name" value="HVA22-LIKE PROTEINS"/>
    <property type="match status" value="1"/>
</dbReference>
<sequence length="321" mass="34796">MLFYLTSRIVSSVAAFLYPGYASYKTLSQRPASEEDLERWLMYWSVLGCIVGVEYVAEWTVCWIPFYYPLKTLLLLYLALPQTRGSTYIYTAHLRPFFRTHEDQIDARLAQLRAHVYAFVQAQLRALWAHFGAAVGAPQPDPTAHPAHPDFPPPPPTDAGGLGGMVGSFWRAYGPGIIAGGAAMLRPVPAPSSQRDSATLNMDSSAPTSMFYRGAEPTQSVLERRRQLEAELAALSALPVTPPLLTPGASPARSSPSSGDLVNRGARARTDSVGAGTGRFEEVEVPSDGEGYDVRPAPAARGSWFGWSGGSGQGYERVKSD</sequence>
<feature type="region of interest" description="Disordered" evidence="7">
    <location>
        <begin position="240"/>
        <end position="321"/>
    </location>
</feature>
<evidence type="ECO:0000256" key="3">
    <source>
        <dbReference type="ARBA" id="ARBA00022692"/>
    </source>
</evidence>
<accession>A0AAD6XPK8</accession>
<feature type="region of interest" description="Disordered" evidence="7">
    <location>
        <begin position="139"/>
        <end position="158"/>
    </location>
</feature>
<organism evidence="8 9">
    <name type="scientific">Mycena belliarum</name>
    <dbReference type="NCBI Taxonomy" id="1033014"/>
    <lineage>
        <taxon>Eukaryota</taxon>
        <taxon>Fungi</taxon>
        <taxon>Dikarya</taxon>
        <taxon>Basidiomycota</taxon>
        <taxon>Agaricomycotina</taxon>
        <taxon>Agaricomycetes</taxon>
        <taxon>Agaricomycetidae</taxon>
        <taxon>Agaricales</taxon>
        <taxon>Marasmiineae</taxon>
        <taxon>Mycenaceae</taxon>
        <taxon>Mycena</taxon>
    </lineage>
</organism>
<evidence type="ECO:0000256" key="4">
    <source>
        <dbReference type="ARBA" id="ARBA00022989"/>
    </source>
</evidence>
<feature type="region of interest" description="Disordered" evidence="7">
    <location>
        <begin position="189"/>
        <end position="218"/>
    </location>
</feature>
<comment type="subcellular location">
    <subcellularLocation>
        <location evidence="1 6">Membrane</location>
        <topology evidence="1 6">Multi-pass membrane protein</topology>
    </subcellularLocation>
</comment>
<reference evidence="8" key="1">
    <citation type="submission" date="2023-03" db="EMBL/GenBank/DDBJ databases">
        <title>Massive genome expansion in bonnet fungi (Mycena s.s.) driven by repeated elements and novel gene families across ecological guilds.</title>
        <authorList>
            <consortium name="Lawrence Berkeley National Laboratory"/>
            <person name="Harder C.B."/>
            <person name="Miyauchi S."/>
            <person name="Viragh M."/>
            <person name="Kuo A."/>
            <person name="Thoen E."/>
            <person name="Andreopoulos B."/>
            <person name="Lu D."/>
            <person name="Skrede I."/>
            <person name="Drula E."/>
            <person name="Henrissat B."/>
            <person name="Morin E."/>
            <person name="Kohler A."/>
            <person name="Barry K."/>
            <person name="LaButti K."/>
            <person name="Morin E."/>
            <person name="Salamov A."/>
            <person name="Lipzen A."/>
            <person name="Mereny Z."/>
            <person name="Hegedus B."/>
            <person name="Baldrian P."/>
            <person name="Stursova M."/>
            <person name="Weitz H."/>
            <person name="Taylor A."/>
            <person name="Grigoriev I.V."/>
            <person name="Nagy L.G."/>
            <person name="Martin F."/>
            <person name="Kauserud H."/>
        </authorList>
    </citation>
    <scope>NUCLEOTIDE SEQUENCE</scope>
    <source>
        <strain evidence="8">CBHHK173m</strain>
    </source>
</reference>
<dbReference type="GO" id="GO:0016020">
    <property type="term" value="C:membrane"/>
    <property type="evidence" value="ECO:0007669"/>
    <property type="project" value="UniProtKB-SubCell"/>
</dbReference>
<dbReference type="PANTHER" id="PTHR12300:SF161">
    <property type="entry name" value="RECEPTOR EXPRESSION-ENHANCING PROTEIN"/>
    <property type="match status" value="1"/>
</dbReference>
<name>A0AAD6XPK8_9AGAR</name>
<dbReference type="EMBL" id="JARJCN010000015">
    <property type="protein sequence ID" value="KAJ7093906.1"/>
    <property type="molecule type" value="Genomic_DNA"/>
</dbReference>
<feature type="compositionally biased region" description="Low complexity" evidence="7">
    <location>
        <begin position="247"/>
        <end position="259"/>
    </location>
</feature>
<comment type="caution">
    <text evidence="8">The sequence shown here is derived from an EMBL/GenBank/DDBJ whole genome shotgun (WGS) entry which is preliminary data.</text>
</comment>
<dbReference type="AlphaFoldDB" id="A0AAD6XPK8"/>
<evidence type="ECO:0000256" key="7">
    <source>
        <dbReference type="SAM" id="MobiDB-lite"/>
    </source>
</evidence>
<keyword evidence="5" id="KW-0472">Membrane</keyword>
<evidence type="ECO:0000256" key="1">
    <source>
        <dbReference type="ARBA" id="ARBA00004141"/>
    </source>
</evidence>
<dbReference type="Pfam" id="PF03134">
    <property type="entry name" value="TB2_DP1_HVA22"/>
    <property type="match status" value="1"/>
</dbReference>
<keyword evidence="4" id="KW-1133">Transmembrane helix</keyword>
<feature type="compositionally biased region" description="Polar residues" evidence="7">
    <location>
        <begin position="191"/>
        <end position="208"/>
    </location>
</feature>
<evidence type="ECO:0000313" key="8">
    <source>
        <dbReference type="EMBL" id="KAJ7093906.1"/>
    </source>
</evidence>
<comment type="similarity">
    <text evidence="2 6">Belongs to the DP1 family.</text>
</comment>
<dbReference type="InterPro" id="IPR004345">
    <property type="entry name" value="TB2_DP1_HVA22"/>
</dbReference>
<keyword evidence="9" id="KW-1185">Reference proteome</keyword>
<evidence type="ECO:0000313" key="9">
    <source>
        <dbReference type="Proteomes" id="UP001222325"/>
    </source>
</evidence>
<protein>
    <recommendedName>
        <fullName evidence="6">Protein YOP1</fullName>
    </recommendedName>
</protein>
<dbReference type="Proteomes" id="UP001222325">
    <property type="component" value="Unassembled WGS sequence"/>
</dbReference>
<evidence type="ECO:0000256" key="5">
    <source>
        <dbReference type="ARBA" id="ARBA00023136"/>
    </source>
</evidence>
<keyword evidence="3" id="KW-0812">Transmembrane</keyword>
<proteinExistence type="inferred from homology"/>